<organism evidence="1 2">
    <name type="scientific">Holdemanella biformis DSM 3989</name>
    <dbReference type="NCBI Taxonomy" id="518637"/>
    <lineage>
        <taxon>Bacteria</taxon>
        <taxon>Bacillati</taxon>
        <taxon>Bacillota</taxon>
        <taxon>Erysipelotrichia</taxon>
        <taxon>Erysipelotrichales</taxon>
        <taxon>Erysipelotrichaceae</taxon>
        <taxon>Holdemanella</taxon>
    </lineage>
</organism>
<feature type="non-terminal residue" evidence="1">
    <location>
        <position position="46"/>
    </location>
</feature>
<evidence type="ECO:0000313" key="1">
    <source>
        <dbReference type="EMBL" id="EEC91216.1"/>
    </source>
</evidence>
<keyword evidence="2" id="KW-1185">Reference proteome</keyword>
<dbReference type="AlphaFoldDB" id="B7C7N4"/>
<accession>B7C7N4</accession>
<dbReference type="STRING" id="518637.EUBIFOR_00182"/>
<name>B7C7N4_9FIRM</name>
<protein>
    <submittedName>
        <fullName evidence="1">Uncharacterized protein</fullName>
    </submittedName>
</protein>
<gene>
    <name evidence="1" type="ORF">EUBIFOR_00182</name>
</gene>
<reference evidence="1 2" key="1">
    <citation type="submission" date="2008-10" db="EMBL/GenBank/DDBJ databases">
        <authorList>
            <person name="Fulton L."/>
            <person name="Clifton S."/>
            <person name="Fulton B."/>
            <person name="Xu J."/>
            <person name="Minx P."/>
            <person name="Pepin K.H."/>
            <person name="Johnson M."/>
            <person name="Bhonagiri V."/>
            <person name="Nash W.E."/>
            <person name="Mardis E.R."/>
            <person name="Wilson R.K."/>
        </authorList>
    </citation>
    <scope>NUCLEOTIDE SEQUENCE [LARGE SCALE GENOMIC DNA]</scope>
    <source>
        <strain evidence="1 2">DSM 3989</strain>
    </source>
</reference>
<sequence length="46" mass="5496">MIFLFLIYGLYRNIKVFWEGMSRMSKKKKNIRRKKSNNLLKGMAAA</sequence>
<dbReference type="HOGENOM" id="CLU_3193004_0_0_9"/>
<dbReference type="EMBL" id="ABYT01000015">
    <property type="protein sequence ID" value="EEC91216.1"/>
    <property type="molecule type" value="Genomic_DNA"/>
</dbReference>
<evidence type="ECO:0000313" key="2">
    <source>
        <dbReference type="Proteomes" id="UP000004315"/>
    </source>
</evidence>
<proteinExistence type="predicted"/>
<comment type="caution">
    <text evidence="1">The sequence shown here is derived from an EMBL/GenBank/DDBJ whole genome shotgun (WGS) entry which is preliminary data.</text>
</comment>
<dbReference type="Proteomes" id="UP000004315">
    <property type="component" value="Unassembled WGS sequence"/>
</dbReference>
<reference evidence="1 2" key="2">
    <citation type="submission" date="2008-11" db="EMBL/GenBank/DDBJ databases">
        <title>Draft genome sequence of Eubacterium biforme (DSM 3989).</title>
        <authorList>
            <person name="Sudarsanam P."/>
            <person name="Ley R."/>
            <person name="Guruge J."/>
            <person name="Turnbaugh P.J."/>
            <person name="Mahowald M."/>
            <person name="Liep D."/>
            <person name="Gordon J."/>
        </authorList>
    </citation>
    <scope>NUCLEOTIDE SEQUENCE [LARGE SCALE GENOMIC DNA]</scope>
    <source>
        <strain evidence="1 2">DSM 3989</strain>
    </source>
</reference>